<proteinExistence type="predicted"/>
<comment type="caution">
    <text evidence="1">The sequence shown here is derived from an EMBL/GenBank/DDBJ whole genome shotgun (WGS) entry which is preliminary data.</text>
</comment>
<dbReference type="EMBL" id="BARS01052717">
    <property type="protein sequence ID" value="GAG45019.1"/>
    <property type="molecule type" value="Genomic_DNA"/>
</dbReference>
<name>X0XPD3_9ZZZZ</name>
<reference evidence="1" key="1">
    <citation type="journal article" date="2014" name="Front. Microbiol.">
        <title>High frequency of phylogenetically diverse reductive dehalogenase-homologous genes in deep subseafloor sedimentary metagenomes.</title>
        <authorList>
            <person name="Kawai M."/>
            <person name="Futagami T."/>
            <person name="Toyoda A."/>
            <person name="Takaki Y."/>
            <person name="Nishi S."/>
            <person name="Hori S."/>
            <person name="Arai W."/>
            <person name="Tsubouchi T."/>
            <person name="Morono Y."/>
            <person name="Uchiyama I."/>
            <person name="Ito T."/>
            <person name="Fujiyama A."/>
            <person name="Inagaki F."/>
            <person name="Takami H."/>
        </authorList>
    </citation>
    <scope>NUCLEOTIDE SEQUENCE</scope>
    <source>
        <strain evidence="1">Expedition CK06-06</strain>
    </source>
</reference>
<sequence length="59" mass="7218">MKLTRYITKYDYELFSNHYISLNQLLDRSNYDKEKYIQGMSFDIANLNYKISIEIKENK</sequence>
<evidence type="ECO:0000313" key="1">
    <source>
        <dbReference type="EMBL" id="GAG45019.1"/>
    </source>
</evidence>
<accession>X0XPD3</accession>
<gene>
    <name evidence="1" type="ORF">S01H1_78338</name>
</gene>
<organism evidence="1">
    <name type="scientific">marine sediment metagenome</name>
    <dbReference type="NCBI Taxonomy" id="412755"/>
    <lineage>
        <taxon>unclassified sequences</taxon>
        <taxon>metagenomes</taxon>
        <taxon>ecological metagenomes</taxon>
    </lineage>
</organism>
<protein>
    <submittedName>
        <fullName evidence="1">Uncharacterized protein</fullName>
    </submittedName>
</protein>
<dbReference type="AlphaFoldDB" id="X0XPD3"/>